<protein>
    <submittedName>
        <fullName evidence="2">Uncharacterized protein</fullName>
    </submittedName>
</protein>
<name>A0A0F8WGH1_9ZZZZ</name>
<dbReference type="InterPro" id="IPR015424">
    <property type="entry name" value="PyrdxlP-dep_Trfase"/>
</dbReference>
<comment type="caution">
    <text evidence="2">The sequence shown here is derived from an EMBL/GenBank/DDBJ whole genome shotgun (WGS) entry which is preliminary data.</text>
</comment>
<dbReference type="InterPro" id="IPR015422">
    <property type="entry name" value="PyrdxlP-dep_Trfase_small"/>
</dbReference>
<gene>
    <name evidence="2" type="ORF">LCGC14_3156910</name>
</gene>
<evidence type="ECO:0000256" key="1">
    <source>
        <dbReference type="ARBA" id="ARBA00001933"/>
    </source>
</evidence>
<dbReference type="PANTHER" id="PTHR11601:SF34">
    <property type="entry name" value="CYSTEINE DESULFURASE"/>
    <property type="match status" value="1"/>
</dbReference>
<dbReference type="AlphaFoldDB" id="A0A0F8WGH1"/>
<dbReference type="PANTHER" id="PTHR11601">
    <property type="entry name" value="CYSTEINE DESULFURYLASE FAMILY MEMBER"/>
    <property type="match status" value="1"/>
</dbReference>
<feature type="non-terminal residue" evidence="2">
    <location>
        <position position="73"/>
    </location>
</feature>
<dbReference type="EMBL" id="LAZR01069661">
    <property type="protein sequence ID" value="KKK47270.1"/>
    <property type="molecule type" value="Genomic_DNA"/>
</dbReference>
<dbReference type="SUPFAM" id="SSF53383">
    <property type="entry name" value="PLP-dependent transferases"/>
    <property type="match status" value="1"/>
</dbReference>
<accession>A0A0F8WGH1</accession>
<sequence length="73" mass="8117">MLQEKIKNIKRNGQQDRQLPNTLSLSIKGLDAHTIISKITDRVAVSAGAACHSDKIQISHVLKAMNVPEEWAR</sequence>
<reference evidence="2" key="1">
    <citation type="journal article" date="2015" name="Nature">
        <title>Complex archaea that bridge the gap between prokaryotes and eukaryotes.</title>
        <authorList>
            <person name="Spang A."/>
            <person name="Saw J.H."/>
            <person name="Jorgensen S.L."/>
            <person name="Zaremba-Niedzwiedzka K."/>
            <person name="Martijn J."/>
            <person name="Lind A.E."/>
            <person name="van Eijk R."/>
            <person name="Schleper C."/>
            <person name="Guy L."/>
            <person name="Ettema T.J."/>
        </authorList>
    </citation>
    <scope>NUCLEOTIDE SEQUENCE</scope>
</reference>
<proteinExistence type="predicted"/>
<evidence type="ECO:0000313" key="2">
    <source>
        <dbReference type="EMBL" id="KKK47270.1"/>
    </source>
</evidence>
<organism evidence="2">
    <name type="scientific">marine sediment metagenome</name>
    <dbReference type="NCBI Taxonomy" id="412755"/>
    <lineage>
        <taxon>unclassified sequences</taxon>
        <taxon>metagenomes</taxon>
        <taxon>ecological metagenomes</taxon>
    </lineage>
</organism>
<dbReference type="Gene3D" id="3.90.1150.10">
    <property type="entry name" value="Aspartate Aminotransferase, domain 1"/>
    <property type="match status" value="1"/>
</dbReference>
<comment type="cofactor">
    <cofactor evidence="1">
        <name>pyridoxal 5'-phosphate</name>
        <dbReference type="ChEBI" id="CHEBI:597326"/>
    </cofactor>
</comment>